<dbReference type="InterPro" id="IPR011060">
    <property type="entry name" value="RibuloseP-bd_barrel"/>
</dbReference>
<dbReference type="Gene3D" id="3.20.20.70">
    <property type="entry name" value="Aldolase class I"/>
    <property type="match status" value="1"/>
</dbReference>
<gene>
    <name evidence="11" type="ORF">GCM10010276_38270</name>
</gene>
<feature type="compositionally biased region" description="Basic residues" evidence="9">
    <location>
        <begin position="340"/>
        <end position="358"/>
    </location>
</feature>
<feature type="compositionally biased region" description="Low complexity" evidence="9">
    <location>
        <begin position="281"/>
        <end position="295"/>
    </location>
</feature>
<dbReference type="InterPro" id="IPR013798">
    <property type="entry name" value="Indole-3-glycerol_P_synth_dom"/>
</dbReference>
<dbReference type="NCBIfam" id="NF001369">
    <property type="entry name" value="PRK00278.1-1"/>
    <property type="match status" value="1"/>
</dbReference>
<dbReference type="PANTHER" id="PTHR22854:SF2">
    <property type="entry name" value="INDOLE-3-GLYCEROL-PHOSPHATE SYNTHASE"/>
    <property type="match status" value="1"/>
</dbReference>
<dbReference type="PANTHER" id="PTHR22854">
    <property type="entry name" value="TRYPTOPHAN BIOSYNTHESIS PROTEIN"/>
    <property type="match status" value="1"/>
</dbReference>
<dbReference type="InterPro" id="IPR013785">
    <property type="entry name" value="Aldolase_TIM"/>
</dbReference>
<evidence type="ECO:0000256" key="6">
    <source>
        <dbReference type="ARBA" id="ARBA00022822"/>
    </source>
</evidence>
<evidence type="ECO:0000256" key="5">
    <source>
        <dbReference type="ARBA" id="ARBA00022793"/>
    </source>
</evidence>
<dbReference type="InterPro" id="IPR001468">
    <property type="entry name" value="Indole-3-GlycerolPSynthase_CS"/>
</dbReference>
<evidence type="ECO:0000256" key="8">
    <source>
        <dbReference type="ARBA" id="ARBA00023239"/>
    </source>
</evidence>
<dbReference type="CDD" id="cd00331">
    <property type="entry name" value="IGPS"/>
    <property type="match status" value="1"/>
</dbReference>
<reference evidence="11 12" key="1">
    <citation type="journal article" date="2019" name="Int. J. Syst. Evol. Microbiol.">
        <title>The Global Catalogue of Microorganisms (GCM) 10K type strain sequencing project: providing services to taxonomists for standard genome sequencing and annotation.</title>
        <authorList>
            <consortium name="The Broad Institute Genomics Platform"/>
            <consortium name="The Broad Institute Genome Sequencing Center for Infectious Disease"/>
            <person name="Wu L."/>
            <person name="Ma J."/>
        </authorList>
    </citation>
    <scope>NUCLEOTIDE SEQUENCE [LARGE SCALE GENOMIC DNA]</scope>
    <source>
        <strain evidence="11 12">JCM 4395</strain>
    </source>
</reference>
<dbReference type="EC" id="4.1.1.48" evidence="3"/>
<dbReference type="SUPFAM" id="SSF51366">
    <property type="entry name" value="Ribulose-phoshate binding barrel"/>
    <property type="match status" value="1"/>
</dbReference>
<evidence type="ECO:0000259" key="10">
    <source>
        <dbReference type="Pfam" id="PF00218"/>
    </source>
</evidence>
<evidence type="ECO:0000256" key="7">
    <source>
        <dbReference type="ARBA" id="ARBA00023141"/>
    </source>
</evidence>
<feature type="domain" description="Indole-3-glycerol phosphate synthase" evidence="10">
    <location>
        <begin position="4"/>
        <end position="225"/>
    </location>
</feature>
<proteinExistence type="predicted"/>
<comment type="catalytic activity">
    <reaction evidence="1">
        <text>1-(2-carboxyphenylamino)-1-deoxy-D-ribulose 5-phosphate + H(+) = (1S,2R)-1-C-(indol-3-yl)glycerol 3-phosphate + CO2 + H2O</text>
        <dbReference type="Rhea" id="RHEA:23476"/>
        <dbReference type="ChEBI" id="CHEBI:15377"/>
        <dbReference type="ChEBI" id="CHEBI:15378"/>
        <dbReference type="ChEBI" id="CHEBI:16526"/>
        <dbReference type="ChEBI" id="CHEBI:58613"/>
        <dbReference type="ChEBI" id="CHEBI:58866"/>
        <dbReference type="EC" id="4.1.1.48"/>
    </reaction>
</comment>
<keyword evidence="7" id="KW-0057">Aromatic amino acid biosynthesis</keyword>
<dbReference type="EMBL" id="BAAASG010000008">
    <property type="protein sequence ID" value="GAA2494340.1"/>
    <property type="molecule type" value="Genomic_DNA"/>
</dbReference>
<keyword evidence="8" id="KW-0456">Lyase</keyword>
<evidence type="ECO:0000256" key="1">
    <source>
        <dbReference type="ARBA" id="ARBA00001633"/>
    </source>
</evidence>
<evidence type="ECO:0000256" key="2">
    <source>
        <dbReference type="ARBA" id="ARBA00004696"/>
    </source>
</evidence>
<keyword evidence="6" id="KW-0822">Tryptophan biosynthesis</keyword>
<keyword evidence="4" id="KW-0028">Amino-acid biosynthesis</keyword>
<evidence type="ECO:0000256" key="4">
    <source>
        <dbReference type="ARBA" id="ARBA00022605"/>
    </source>
</evidence>
<protein>
    <recommendedName>
        <fullName evidence="3">indole-3-glycerol-phosphate synthase</fullName>
        <ecNumber evidence="3">4.1.1.48</ecNumber>
    </recommendedName>
</protein>
<comment type="pathway">
    <text evidence="2">Amino-acid biosynthesis; L-tryptophan biosynthesis; L-tryptophan from chorismate: step 4/5.</text>
</comment>
<evidence type="ECO:0000313" key="11">
    <source>
        <dbReference type="EMBL" id="GAA2494340.1"/>
    </source>
</evidence>
<keyword evidence="5" id="KW-0210">Decarboxylase</keyword>
<organism evidence="11 12">
    <name type="scientific">Streptomyces longisporus</name>
    <dbReference type="NCBI Taxonomy" id="1948"/>
    <lineage>
        <taxon>Bacteria</taxon>
        <taxon>Bacillati</taxon>
        <taxon>Actinomycetota</taxon>
        <taxon>Actinomycetes</taxon>
        <taxon>Kitasatosporales</taxon>
        <taxon>Streptomycetaceae</taxon>
        <taxon>Streptomyces</taxon>
    </lineage>
</organism>
<evidence type="ECO:0000256" key="9">
    <source>
        <dbReference type="SAM" id="MobiDB-lite"/>
    </source>
</evidence>
<dbReference type="Pfam" id="PF00218">
    <property type="entry name" value="IGPS"/>
    <property type="match status" value="1"/>
</dbReference>
<dbReference type="PROSITE" id="PS00614">
    <property type="entry name" value="IGPS"/>
    <property type="match status" value="1"/>
</dbReference>
<feature type="region of interest" description="Disordered" evidence="9">
    <location>
        <begin position="246"/>
        <end position="358"/>
    </location>
</feature>
<comment type="caution">
    <text evidence="11">The sequence shown here is derived from an EMBL/GenBank/DDBJ whole genome shotgun (WGS) entry which is preliminary data.</text>
</comment>
<accession>A0ABN3M1Z5</accession>
<dbReference type="InterPro" id="IPR045186">
    <property type="entry name" value="Indole-3-glycerol_P_synth"/>
</dbReference>
<name>A0ABN3M1Z5_STRLO</name>
<dbReference type="Proteomes" id="UP001501777">
    <property type="component" value="Unassembled WGS sequence"/>
</dbReference>
<keyword evidence="12" id="KW-1185">Reference proteome</keyword>
<sequence>MSVLDGILAGVREDLEERKRATPLAELRSRVADAQPALDPLPAFRAPGVSIIAEVKRKSPSKGALADIPDPASLAAQYAAGGAAAISVLTERRRFGGSLADLDAVRARVDVPVLRKDFIVDPYQLWEARAHGADLALLMVVSLDDGQLADLMGLCKELGLTPLVEAHTGDEVRRAAAAGAELLGINARDLTTLDVDRKVFAELVTAIPEGTVRVAESGVTGRRTSRSTAAGEPTWSWSARHWSARVTRAPPCASSSRRPGFNGISAGGTHATAGPGRRTDSGSGSRSASAVGACGCREPFSRGEFGRGARPGQSPEPADGRLSPSPGCLVRGPVRERLPQGRRAHRANGKSHVSARRA</sequence>
<evidence type="ECO:0000313" key="12">
    <source>
        <dbReference type="Proteomes" id="UP001501777"/>
    </source>
</evidence>
<evidence type="ECO:0000256" key="3">
    <source>
        <dbReference type="ARBA" id="ARBA00012362"/>
    </source>
</evidence>